<dbReference type="Pfam" id="PF15613">
    <property type="entry name" value="WSD"/>
    <property type="match status" value="1"/>
</dbReference>
<keyword evidence="9" id="KW-0804">Transcription</keyword>
<dbReference type="STRING" id="4432.A0A1U7ZEP9"/>
<sequence length="2289" mass="253976">MEFKDSSTSTNDVKPEIRPVLFGIDLNEIPSSSSLDSPSSSSQDPYAVVRAFIDVPPPPAGILAELPGDVRGSACSACGRPEVRNSVFVCDGCERGFHLSCAGMRGRQAIMLEDWLCSDCQKNGVGSKRWPLGAVRTGPNRSGVRLLDINASPPSDGDGEGSEELRQNSRMPTMCENSLTGIAFGASATCSSSLCVGNGFDLLKEPGMMIETVNLDSKEAMHQRLTTTKSFEETDSSSTLKGRLRSNNNTTLRLPPQNTNEMFLQALREFIFEKHGVLGEGWHVELKQHVGRCDAFAIYCAPDGKRFESMLDVACHLGLVLKSNSVDAEDRGDGFTSVQKGLHPRRRRKESARLSRTNSSAENQDSLRNGCSRDPSFDMDIVETMAYNLGSNGRITENGAGGDCGSILQQPKPEDGLPVQYEDFFVLSLGNIDARPSYHDTSKIWTVGYKSSWHDRITGSLFTCDVLDGGTFGPIFKVKRCPCSASEIPTGSTIILNTSLGRLDATENIETNASPTFGMDYDDDYDIQLILAELCLPPTEHNSLSCFESSSSEACDFQTMNSLPSQSSCLLERTDKFVTENSGVRDQIGEFVVEGRSSSSVWGMVSQTLVDACHKVYNKKGRLNFLCNHDLDVGCSSYSNVKDPKSKDDFGSLAKFCSLMGPVDIPCVIQSETDLENSCKALSRWLDQDRFGLDMEFVQEIIERLPGVDECSRYEFLDKRNYSSKAYTVGSGLLLAKRKSQVGDLEGEGLDGLFRQYKRPRREGVVDHEIDHHHPPGKPLSSRLPAELIGDVLQVFELLSRFYDILGLKEPLSFDEFEEELVNPWFDSSNFLDKFEKEIQETRDPNIHTGGNTLFPSTEPEGTVPGENPHAFIKVETESMKEAAQARLASQTYNRCTGVALTKAHSTLLKVLIGELQSRVAAIVDPNFDAGESKSRRGRKKDADNSILVKKTKLDMLPVNELTWPELARRYILSVSSMDANLDSAEITNREGGKIFRCLHGDGGMLCGSLTGVAGMEADALLLAEATKQICGSVMGDNEVWNTDKDPDAIGSSETVVNDNNIPEWAQLLEPVRKLPTNVGTRIRKCIYDALEKGPPEWAKKILEHSISKEVYKGNASGPTKKAVLSVLANVCGENLHQKPDKGRKRKNINTVSDIIMKQCRSVLRRAVAADDERVFCNLLGTTLLNSNDNEDDGILGSPAMVSRPLDFRTIDLRLAAGAYGGSHEAFVEDVREVWHNIRTAYGDRPDLMQLAETLSQNFESLYETEVLSLVQKFVEIANQESLSTGGGKELDDVLASVNEIPKAPWDDGVCKVCGIDKDDDSVLLCDTCDSEYHTYCLNPPLARIPEGNWYCPSCISNQCKTLDTSQHTQIISRWRQKRYQSEETRLFSEALVHLAASMEEKEYWEFSVEERVFLLKFLCDEVLNSAVVREHLEQCADMSVDLQQKLRSLAVEWRNIKFREEILAAQAVKENMNTRSGVGEPGTEEGIGTVLANHGQGNGLGNRSNYNTAFSGNSLQLEDRPEGSRQNDINKPPGWFYSKSITEKKCSDIRIIKVKPGDTGSHIKDFHYAMSNNLQGNPFPSMVSTRGDEPNLQTKQPLSTCQQQETNNLGKMNGISNMNGKHELDTERNGHMLPVPEVLQGSSFLSDTRRSHTAEHFPMPVSSGGTLPGHHCSIQPDPEESQTCNLELNSLKNEISLLQDSIASVESQFLKVSMRRDFLGRDSAGRLYWVLARPGRRPWLVVDGSAVVQQKQRKMEEQWDSFAKSSTLRNNVPYQDSHLSSRGTNGSCPHAYELNDLFHYSSSWFAYESDAEIQELIGWLKASDPREKELKESILQWQRLRPQDSHQSGNPIQNDSQTTPPKSLDSEKAAAVDCLFTRALTLLEKKYGPCLEPETTDIPKKRGRKAKVAYEERMYRCECLEPVWPSRHHCLLCHQTFCTIVELEGHNDGKCSLVSSAPDSNKENDDLFKGKGITWLGCNEEVDVTDPSKIRKFEINSRLIKFQRKGVACPFDIDDISRKFVTTNSNKDLVQEIGLISSNGVPSFVPSSSSYLSDPALVLVPTQKDEADLEAGPAEKQQLFSFQENNIAADMNHNGIVHNSPKRCAATGSNEELLKTDGSISKCTDDRGTQSCLNNRTLDPETGHCCIVPESSLRPLVGKVSQILRRLKINLLDMDAALPEEALRPSKGHLTKRCAWRAYVKSAESIFEIVQATIVFEDMIKTEYLKNGWWYWSSLSAAVKTSTLSSLALRIYTLDSAIVYQKAPSNLDPTDIPKPSSKPGKKRKDMDG</sequence>
<dbReference type="FunCoup" id="A0A1U7ZEP9">
    <property type="interactions" value="2552"/>
</dbReference>
<dbReference type="OMA" id="WTYYETE"/>
<dbReference type="RefSeq" id="XP_010251295.1">
    <property type="nucleotide sequence ID" value="XM_010252993.2"/>
</dbReference>
<feature type="region of interest" description="Disordered" evidence="11">
    <location>
        <begin position="2266"/>
        <end position="2289"/>
    </location>
</feature>
<dbReference type="OrthoDB" id="1903104at2759"/>
<dbReference type="PANTHER" id="PTHR47162">
    <property type="entry name" value="OS02G0192300 PROTEIN"/>
    <property type="match status" value="1"/>
</dbReference>
<dbReference type="GO" id="GO:0005634">
    <property type="term" value="C:nucleus"/>
    <property type="evidence" value="ECO:0007669"/>
    <property type="project" value="UniProtKB-SubCell"/>
</dbReference>
<dbReference type="PROSITE" id="PS51542">
    <property type="entry name" value="FYRN"/>
    <property type="match status" value="1"/>
</dbReference>
<dbReference type="InterPro" id="IPR019787">
    <property type="entry name" value="Znf_PHD-finger"/>
</dbReference>
<evidence type="ECO:0000256" key="10">
    <source>
        <dbReference type="ARBA" id="ARBA00023242"/>
    </source>
</evidence>
<feature type="region of interest" description="Disordered" evidence="11">
    <location>
        <begin position="330"/>
        <end position="372"/>
    </location>
</feature>
<dbReference type="CDD" id="cd15489">
    <property type="entry name" value="PHD_SF"/>
    <property type="match status" value="1"/>
</dbReference>
<dbReference type="PANTHER" id="PTHR47162:SF10">
    <property type="entry name" value="METHYL-CPG-BINDING DOMAIN-CONTAINING PROTEIN 9 ISOFORM X1"/>
    <property type="match status" value="1"/>
</dbReference>
<keyword evidence="4" id="KW-0863">Zinc-finger</keyword>
<dbReference type="InterPro" id="IPR001487">
    <property type="entry name" value="Bromodomain"/>
</dbReference>
<keyword evidence="3" id="KW-0479">Metal-binding</keyword>
<keyword evidence="5" id="KW-0862">Zinc</keyword>
<dbReference type="InterPro" id="IPR011011">
    <property type="entry name" value="Znf_FYVE_PHD"/>
</dbReference>
<feature type="compositionally biased region" description="Polar residues" evidence="11">
    <location>
        <begin position="236"/>
        <end position="256"/>
    </location>
</feature>
<keyword evidence="6" id="KW-0805">Transcription regulation</keyword>
<dbReference type="InterPro" id="IPR013083">
    <property type="entry name" value="Znf_RING/FYVE/PHD"/>
</dbReference>
<dbReference type="eggNOG" id="ENOG502QQZG">
    <property type="taxonomic scope" value="Eukaryota"/>
</dbReference>
<name>A0A1U7ZEP9_NELNU</name>
<keyword evidence="12" id="KW-1185">Reference proteome</keyword>
<dbReference type="SUPFAM" id="SSF57903">
    <property type="entry name" value="FYVE/PHD zinc finger"/>
    <property type="match status" value="2"/>
</dbReference>
<evidence type="ECO:0000256" key="11">
    <source>
        <dbReference type="SAM" id="MobiDB-lite"/>
    </source>
</evidence>
<feature type="region of interest" description="Disordered" evidence="11">
    <location>
        <begin position="1840"/>
        <end position="1865"/>
    </location>
</feature>
<feature type="compositionally biased region" description="Polar residues" evidence="11">
    <location>
        <begin position="1502"/>
        <end position="1517"/>
    </location>
</feature>
<dbReference type="PROSITE" id="PS50016">
    <property type="entry name" value="ZF_PHD_2"/>
    <property type="match status" value="2"/>
</dbReference>
<evidence type="ECO:0000256" key="9">
    <source>
        <dbReference type="ARBA" id="ARBA00023163"/>
    </source>
</evidence>
<dbReference type="Gene3D" id="1.20.920.10">
    <property type="entry name" value="Bromodomain-like"/>
    <property type="match status" value="1"/>
</dbReference>
<feature type="region of interest" description="Disordered" evidence="11">
    <location>
        <begin position="844"/>
        <end position="866"/>
    </location>
</feature>
<dbReference type="InterPro" id="IPR028941">
    <property type="entry name" value="WHIM2_dom"/>
</dbReference>
<dbReference type="PROSITE" id="PS01359">
    <property type="entry name" value="ZF_PHD_1"/>
    <property type="match status" value="2"/>
</dbReference>
<gene>
    <name evidence="13" type="primary">LOC104593227</name>
</gene>
<dbReference type="PROSITE" id="PS51543">
    <property type="entry name" value="FYRC"/>
    <property type="match status" value="1"/>
</dbReference>
<dbReference type="GO" id="GO:0016740">
    <property type="term" value="F:transferase activity"/>
    <property type="evidence" value="ECO:0007669"/>
    <property type="project" value="UniProtKB-KW"/>
</dbReference>
<feature type="compositionally biased region" description="Basic residues" evidence="11">
    <location>
        <begin position="2280"/>
        <end position="2289"/>
    </location>
</feature>
<keyword evidence="7" id="KW-0103">Bromodomain</keyword>
<evidence type="ECO:0000256" key="8">
    <source>
        <dbReference type="ARBA" id="ARBA00023125"/>
    </source>
</evidence>
<evidence type="ECO:0000256" key="7">
    <source>
        <dbReference type="ARBA" id="ARBA00023117"/>
    </source>
</evidence>
<dbReference type="InterPro" id="IPR028942">
    <property type="entry name" value="WHIM1_dom"/>
</dbReference>
<accession>A0A1U7ZEP9</accession>
<feature type="region of interest" description="Disordered" evidence="11">
    <location>
        <begin position="229"/>
        <end position="256"/>
    </location>
</feature>
<dbReference type="InterPro" id="IPR036427">
    <property type="entry name" value="Bromodomain-like_sf"/>
</dbReference>
<evidence type="ECO:0000313" key="12">
    <source>
        <dbReference type="Proteomes" id="UP000189703"/>
    </source>
</evidence>
<evidence type="ECO:0000256" key="1">
    <source>
        <dbReference type="ARBA" id="ARBA00004123"/>
    </source>
</evidence>
<feature type="compositionally biased region" description="Polar residues" evidence="11">
    <location>
        <begin position="357"/>
        <end position="369"/>
    </location>
</feature>
<keyword evidence="2" id="KW-0808">Transferase</keyword>
<evidence type="ECO:0000256" key="5">
    <source>
        <dbReference type="ARBA" id="ARBA00022833"/>
    </source>
</evidence>
<dbReference type="GO" id="GO:0003677">
    <property type="term" value="F:DNA binding"/>
    <property type="evidence" value="ECO:0007669"/>
    <property type="project" value="UniProtKB-KW"/>
</dbReference>
<feature type="compositionally biased region" description="Polar residues" evidence="11">
    <location>
        <begin position="1846"/>
        <end position="1862"/>
    </location>
</feature>
<evidence type="ECO:0000256" key="3">
    <source>
        <dbReference type="ARBA" id="ARBA00022723"/>
    </source>
</evidence>
<evidence type="ECO:0000256" key="6">
    <source>
        <dbReference type="ARBA" id="ARBA00023015"/>
    </source>
</evidence>
<feature type="region of interest" description="Disordered" evidence="11">
    <location>
        <begin position="1475"/>
        <end position="1535"/>
    </location>
</feature>
<dbReference type="KEGG" id="nnu:104593227"/>
<dbReference type="InterPro" id="IPR003888">
    <property type="entry name" value="FYrich_N"/>
</dbReference>
<dbReference type="GO" id="GO:0140993">
    <property type="term" value="F:histone modifying activity"/>
    <property type="evidence" value="ECO:0007669"/>
    <property type="project" value="UniProtKB-ARBA"/>
</dbReference>
<dbReference type="InterPro" id="IPR019786">
    <property type="entry name" value="Zinc_finger_PHD-type_CS"/>
</dbReference>
<comment type="subcellular location">
    <subcellularLocation>
        <location evidence="1">Nucleus</location>
    </subcellularLocation>
</comment>
<keyword evidence="10" id="KW-0539">Nucleus</keyword>
<dbReference type="GO" id="GO:0000785">
    <property type="term" value="C:chromatin"/>
    <property type="evidence" value="ECO:0007669"/>
    <property type="project" value="UniProtKB-ARBA"/>
</dbReference>
<dbReference type="SMART" id="SM00249">
    <property type="entry name" value="PHD"/>
    <property type="match status" value="2"/>
</dbReference>
<organism evidence="12 13">
    <name type="scientific">Nelumbo nucifera</name>
    <name type="common">Sacred lotus</name>
    <dbReference type="NCBI Taxonomy" id="4432"/>
    <lineage>
        <taxon>Eukaryota</taxon>
        <taxon>Viridiplantae</taxon>
        <taxon>Streptophyta</taxon>
        <taxon>Embryophyta</taxon>
        <taxon>Tracheophyta</taxon>
        <taxon>Spermatophyta</taxon>
        <taxon>Magnoliopsida</taxon>
        <taxon>Proteales</taxon>
        <taxon>Nelumbonaceae</taxon>
        <taxon>Nelumbo</taxon>
    </lineage>
</organism>
<dbReference type="CDD" id="cd15519">
    <property type="entry name" value="PHD1_Lid2p_like"/>
    <property type="match status" value="1"/>
</dbReference>
<dbReference type="Pfam" id="PF15612">
    <property type="entry name" value="WHIM1"/>
    <property type="match status" value="1"/>
</dbReference>
<dbReference type="InterPro" id="IPR018501">
    <property type="entry name" value="DDT_dom"/>
</dbReference>
<dbReference type="Gene3D" id="3.30.40.10">
    <property type="entry name" value="Zinc/RING finger domain, C3HC4 (zinc finger)"/>
    <property type="match status" value="2"/>
</dbReference>
<dbReference type="InterPro" id="IPR003889">
    <property type="entry name" value="FYrich_C"/>
</dbReference>
<evidence type="ECO:0000313" key="13">
    <source>
        <dbReference type="RefSeq" id="XP_010251295.1"/>
    </source>
</evidence>
<evidence type="ECO:0000256" key="2">
    <source>
        <dbReference type="ARBA" id="ARBA00022679"/>
    </source>
</evidence>
<dbReference type="PROSITE" id="PS50827">
    <property type="entry name" value="DDT"/>
    <property type="match status" value="1"/>
</dbReference>
<reference evidence="13" key="1">
    <citation type="submission" date="2025-08" db="UniProtKB">
        <authorList>
            <consortium name="RefSeq"/>
        </authorList>
    </citation>
    <scope>IDENTIFICATION</scope>
</reference>
<dbReference type="Proteomes" id="UP000189703">
    <property type="component" value="Unplaced"/>
</dbReference>
<dbReference type="InterPro" id="IPR001965">
    <property type="entry name" value="Znf_PHD"/>
</dbReference>
<dbReference type="Pfam" id="PF00628">
    <property type="entry name" value="PHD"/>
    <property type="match status" value="2"/>
</dbReference>
<dbReference type="SUPFAM" id="SSF47370">
    <property type="entry name" value="Bromodomain"/>
    <property type="match status" value="1"/>
</dbReference>
<dbReference type="GO" id="GO:0008270">
    <property type="term" value="F:zinc ion binding"/>
    <property type="evidence" value="ECO:0007669"/>
    <property type="project" value="UniProtKB-KW"/>
</dbReference>
<dbReference type="Gene3D" id="3.30.160.360">
    <property type="match status" value="1"/>
</dbReference>
<dbReference type="PROSITE" id="PS50014">
    <property type="entry name" value="BROMODOMAIN_2"/>
    <property type="match status" value="1"/>
</dbReference>
<protein>
    <submittedName>
        <fullName evidence="13">Methyl-CpG-binding domain-containing protein 9</fullName>
    </submittedName>
</protein>
<keyword evidence="8" id="KW-0238">DNA-binding</keyword>
<dbReference type="GeneID" id="104593227"/>
<proteinExistence type="predicted"/>
<dbReference type="Gene3D" id="3.30.890.10">
    <property type="entry name" value="Methyl-cpg-binding Protein 2, Chain A"/>
    <property type="match status" value="1"/>
</dbReference>
<evidence type="ECO:0000256" key="4">
    <source>
        <dbReference type="ARBA" id="ARBA00022771"/>
    </source>
</evidence>